<sequence>MNGTGRLEHPSGAIYEGEFKDKFHRPGTYTFPNREKSIGPFKENKFNFSLSTSPVQYLKKI</sequence>
<dbReference type="OrthoDB" id="437960at2759"/>
<dbReference type="Pfam" id="PF02493">
    <property type="entry name" value="MORN"/>
    <property type="match status" value="1"/>
</dbReference>
<dbReference type="InterPro" id="IPR003409">
    <property type="entry name" value="MORN"/>
</dbReference>
<reference evidence="2" key="1">
    <citation type="submission" date="2025-08" db="UniProtKB">
        <authorList>
            <consortium name="Ensembl"/>
        </authorList>
    </citation>
    <scope>IDENTIFICATION</scope>
</reference>
<dbReference type="PANTHER" id="PTHR46917:SF1">
    <property type="entry name" value="MORN REPEAT-CONTAINING PROTEIN 2"/>
    <property type="match status" value="1"/>
</dbReference>
<dbReference type="AlphaFoldDB" id="A0A8C4UVR8"/>
<accession>A0A8C4UVR8</accession>
<evidence type="ECO:0000313" key="2">
    <source>
        <dbReference type="Ensembl" id="ENSFTIP00000016865.1"/>
    </source>
</evidence>
<name>A0A8C4UVR8_FALTI</name>
<evidence type="ECO:0000256" key="1">
    <source>
        <dbReference type="ARBA" id="ARBA00022737"/>
    </source>
</evidence>
<keyword evidence="3" id="KW-1185">Reference proteome</keyword>
<keyword evidence="1" id="KW-0677">Repeat</keyword>
<dbReference type="Ensembl" id="ENSFTIT00000017581.1">
    <property type="protein sequence ID" value="ENSFTIP00000016865.1"/>
    <property type="gene ID" value="ENSFTIG00000011184.1"/>
</dbReference>
<dbReference type="SUPFAM" id="SSF82185">
    <property type="entry name" value="Histone H3 K4-specific methyltransferase SET7/9 N-terminal domain"/>
    <property type="match status" value="1"/>
</dbReference>
<reference evidence="2" key="2">
    <citation type="submission" date="2025-09" db="UniProtKB">
        <authorList>
            <consortium name="Ensembl"/>
        </authorList>
    </citation>
    <scope>IDENTIFICATION</scope>
</reference>
<proteinExistence type="predicted"/>
<evidence type="ECO:0000313" key="3">
    <source>
        <dbReference type="Proteomes" id="UP000694562"/>
    </source>
</evidence>
<dbReference type="Proteomes" id="UP000694562">
    <property type="component" value="Unplaced"/>
</dbReference>
<evidence type="ECO:0008006" key="4">
    <source>
        <dbReference type="Google" id="ProtNLM"/>
    </source>
</evidence>
<dbReference type="PANTHER" id="PTHR46917">
    <property type="entry name" value="MORN REPEAT-CONTAINING PROTEIN 2"/>
    <property type="match status" value="1"/>
</dbReference>
<organism evidence="2 3">
    <name type="scientific">Falco tinnunculus</name>
    <name type="common">Common kestrel</name>
    <dbReference type="NCBI Taxonomy" id="100819"/>
    <lineage>
        <taxon>Eukaryota</taxon>
        <taxon>Metazoa</taxon>
        <taxon>Chordata</taxon>
        <taxon>Craniata</taxon>
        <taxon>Vertebrata</taxon>
        <taxon>Euteleostomi</taxon>
        <taxon>Archelosauria</taxon>
        <taxon>Archosauria</taxon>
        <taxon>Dinosauria</taxon>
        <taxon>Saurischia</taxon>
        <taxon>Theropoda</taxon>
        <taxon>Coelurosauria</taxon>
        <taxon>Aves</taxon>
        <taxon>Neognathae</taxon>
        <taxon>Neoaves</taxon>
        <taxon>Telluraves</taxon>
        <taxon>Australaves</taxon>
        <taxon>Falconiformes</taxon>
        <taxon>Falconidae</taxon>
        <taxon>Falco</taxon>
    </lineage>
</organism>
<protein>
    <recommendedName>
        <fullName evidence="4">MORN repeat-containing protein 2</fullName>
    </recommendedName>
</protein>
<dbReference type="InterPro" id="IPR052849">
    <property type="entry name" value="MORN_repeat_protein"/>
</dbReference>
<dbReference type="Gene3D" id="2.20.110.10">
    <property type="entry name" value="Histone H3 K4-specific methyltransferase SET7/9 N-terminal domain"/>
    <property type="match status" value="1"/>
</dbReference>